<proteinExistence type="predicted"/>
<name>A0ACB8QVF4_9AGAM</name>
<evidence type="ECO:0000313" key="1">
    <source>
        <dbReference type="EMBL" id="KAI0035804.1"/>
    </source>
</evidence>
<sequence length="517" mass="57783">MKFAQYLDDAMVVVREMQGASLPEDNYDAVDSISPASSPTQRQSRLQRMFPFDSIAPPRKPIAPKAAQPLKSEASEEHDPARVRASARPAQAGVRFAELRVDTLAPPPTAVVRSSPTPSRLTAPSTPTRSTPSRLFSNVRLPLPSSGSQTHTPTTPSKLFSNALWRVGSNLYRAASRASAGGAPTAPPVPLPTLLEGMTQIQRLYFTKLDRELNKVEKFFCVRERESRALSEKMREQLAELSEHRASYDKAHLEGCEEWKLPFVSDDAAKALHAKVHKFMQFVTSVPSFFGPPRVALPETPAVVVEDTEKCAGPSRQGRARRSSRQRKKYDPHEYERARRRLSKALLEHYRGLEALNNYRILNVTGFRKAAKKFEKATKIPVIEPYMREKVAACGFAQGHELQALLRETEEQFSAHFSGGDKKMAVVKLRQPKAQTAHHLSTFFTGACLGLSIPVLASGIVQSFKPHVREQIPGWDSLLYIYATFLVPVVLALLVGINLAVWTWTRINYIFIFGEWD</sequence>
<comment type="caution">
    <text evidence="1">The sequence shown here is derived from an EMBL/GenBank/DDBJ whole genome shotgun (WGS) entry which is preliminary data.</text>
</comment>
<evidence type="ECO:0000313" key="2">
    <source>
        <dbReference type="Proteomes" id="UP000814128"/>
    </source>
</evidence>
<gene>
    <name evidence="1" type="ORF">K488DRAFT_82697</name>
</gene>
<protein>
    <submittedName>
        <fullName evidence="1">SPX domain-containing protein</fullName>
    </submittedName>
</protein>
<dbReference type="Proteomes" id="UP000814128">
    <property type="component" value="Unassembled WGS sequence"/>
</dbReference>
<reference evidence="1" key="1">
    <citation type="submission" date="2021-02" db="EMBL/GenBank/DDBJ databases">
        <authorList>
            <consortium name="DOE Joint Genome Institute"/>
            <person name="Ahrendt S."/>
            <person name="Looney B.P."/>
            <person name="Miyauchi S."/>
            <person name="Morin E."/>
            <person name="Drula E."/>
            <person name="Courty P.E."/>
            <person name="Chicoki N."/>
            <person name="Fauchery L."/>
            <person name="Kohler A."/>
            <person name="Kuo A."/>
            <person name="Labutti K."/>
            <person name="Pangilinan J."/>
            <person name="Lipzen A."/>
            <person name="Riley R."/>
            <person name="Andreopoulos W."/>
            <person name="He G."/>
            <person name="Johnson J."/>
            <person name="Barry K.W."/>
            <person name="Grigoriev I.V."/>
            <person name="Nagy L."/>
            <person name="Hibbett D."/>
            <person name="Henrissat B."/>
            <person name="Matheny P.B."/>
            <person name="Labbe J."/>
            <person name="Martin F."/>
        </authorList>
    </citation>
    <scope>NUCLEOTIDE SEQUENCE</scope>
    <source>
        <strain evidence="1">EC-137</strain>
    </source>
</reference>
<keyword evidence="2" id="KW-1185">Reference proteome</keyword>
<dbReference type="EMBL" id="MU273479">
    <property type="protein sequence ID" value="KAI0035804.1"/>
    <property type="molecule type" value="Genomic_DNA"/>
</dbReference>
<accession>A0ACB8QVF4</accession>
<organism evidence="1 2">
    <name type="scientific">Vararia minispora EC-137</name>
    <dbReference type="NCBI Taxonomy" id="1314806"/>
    <lineage>
        <taxon>Eukaryota</taxon>
        <taxon>Fungi</taxon>
        <taxon>Dikarya</taxon>
        <taxon>Basidiomycota</taxon>
        <taxon>Agaricomycotina</taxon>
        <taxon>Agaricomycetes</taxon>
        <taxon>Russulales</taxon>
        <taxon>Lachnocladiaceae</taxon>
        <taxon>Vararia</taxon>
    </lineage>
</organism>
<reference evidence="1" key="2">
    <citation type="journal article" date="2022" name="New Phytol.">
        <title>Evolutionary transition to the ectomycorrhizal habit in the genomes of a hyperdiverse lineage of mushroom-forming fungi.</title>
        <authorList>
            <person name="Looney B."/>
            <person name="Miyauchi S."/>
            <person name="Morin E."/>
            <person name="Drula E."/>
            <person name="Courty P.E."/>
            <person name="Kohler A."/>
            <person name="Kuo A."/>
            <person name="LaButti K."/>
            <person name="Pangilinan J."/>
            <person name="Lipzen A."/>
            <person name="Riley R."/>
            <person name="Andreopoulos W."/>
            <person name="He G."/>
            <person name="Johnson J."/>
            <person name="Nolan M."/>
            <person name="Tritt A."/>
            <person name="Barry K.W."/>
            <person name="Grigoriev I.V."/>
            <person name="Nagy L.G."/>
            <person name="Hibbett D."/>
            <person name="Henrissat B."/>
            <person name="Matheny P.B."/>
            <person name="Labbe J."/>
            <person name="Martin F.M."/>
        </authorList>
    </citation>
    <scope>NUCLEOTIDE SEQUENCE</scope>
    <source>
        <strain evidence="1">EC-137</strain>
    </source>
</reference>